<comment type="caution">
    <text evidence="1">The sequence shown here is derived from an EMBL/GenBank/DDBJ whole genome shotgun (WGS) entry which is preliminary data.</text>
</comment>
<keyword evidence="2" id="KW-1185">Reference proteome</keyword>
<gene>
    <name evidence="1" type="ORF">K737_301156</name>
</gene>
<dbReference type="Proteomes" id="UP000026922">
    <property type="component" value="Unassembled WGS sequence"/>
</dbReference>
<evidence type="ECO:0000313" key="1">
    <source>
        <dbReference type="EMBL" id="ETZ04433.1"/>
    </source>
</evidence>
<protein>
    <submittedName>
        <fullName evidence="1">Uncharacterized protein</fullName>
    </submittedName>
</protein>
<proteinExistence type="predicted"/>
<name>A0A061JGW5_9PROT</name>
<dbReference type="AlphaFoldDB" id="A0A061JGW5"/>
<organism evidence="1 2">
    <name type="scientific">Holospora undulata HU1</name>
    <dbReference type="NCBI Taxonomy" id="1321371"/>
    <lineage>
        <taxon>Bacteria</taxon>
        <taxon>Pseudomonadati</taxon>
        <taxon>Pseudomonadota</taxon>
        <taxon>Alphaproteobacteria</taxon>
        <taxon>Holosporales</taxon>
        <taxon>Holosporaceae</taxon>
        <taxon>Holospora</taxon>
    </lineage>
</organism>
<evidence type="ECO:0000313" key="2">
    <source>
        <dbReference type="Proteomes" id="UP000026922"/>
    </source>
</evidence>
<dbReference type="EMBL" id="ARPM03000198">
    <property type="protein sequence ID" value="ETZ04433.1"/>
    <property type="molecule type" value="Genomic_DNA"/>
</dbReference>
<sequence>MNLLRFCLKEKKCYTERVELNTYGDLKLCTL</sequence>
<reference evidence="1 2" key="1">
    <citation type="journal article" date="2013" name="Genome Announc.">
        <title>Draft Genome Sequence of Holospora undulata Strain HU1, a Micronucleus-Specific Symbiont of the Ciliate Paramecium caudatum.</title>
        <authorList>
            <person name="Dohra H."/>
            <person name="Suzuki H."/>
            <person name="Suzuki T."/>
            <person name="Tanaka K."/>
            <person name="Fujishima M."/>
        </authorList>
    </citation>
    <scope>NUCLEOTIDE SEQUENCE [LARGE SCALE GENOMIC DNA]</scope>
    <source>
        <strain evidence="1 2">HU1</strain>
    </source>
</reference>
<accession>A0A061JGW5</accession>